<dbReference type="InterPro" id="IPR029465">
    <property type="entry name" value="ATPgrasp_TupA"/>
</dbReference>
<dbReference type="EMBL" id="QFQS01000001">
    <property type="protein sequence ID" value="PZR00595.1"/>
    <property type="molecule type" value="Genomic_DNA"/>
</dbReference>
<dbReference type="Pfam" id="PF14305">
    <property type="entry name" value="ATPgrasp_TupA"/>
    <property type="match status" value="1"/>
</dbReference>
<proteinExistence type="predicted"/>
<organism evidence="1 2">
    <name type="scientific">Cereibacter sphaeroides</name>
    <name type="common">Rhodobacter sphaeroides</name>
    <dbReference type="NCBI Taxonomy" id="1063"/>
    <lineage>
        <taxon>Bacteria</taxon>
        <taxon>Pseudomonadati</taxon>
        <taxon>Pseudomonadota</taxon>
        <taxon>Alphaproteobacteria</taxon>
        <taxon>Rhodobacterales</taxon>
        <taxon>Paracoccaceae</taxon>
        <taxon>Cereibacter</taxon>
    </lineage>
</organism>
<sequence>MRFEQWLDRYSRALERRILRLAPPPKPDHPLFSERIKARRKRWWNDGVDHPSKKLCPKIGGQDYVRSLGHAVPEVYAILPRITTLPHLDQLPERFVLKPLADNSVNNVFLMDRSTCLLQHRRLTREDIIAQVGPDYTQGFMIEEMLMHHDGRHHIANDIKFYMFGDKPAFVVMIERNSVKNKKLNRYWYMTQDWQRLPIRVSANQCQEQVMPPMPDCYPNMLGIARDIGRRLNTFVRLDMYATDRGPVFGEFTHFPNGGRNYTLKSDIWLGSLWKGEEGCDDPPSGREEPILTIAKAG</sequence>
<evidence type="ECO:0000313" key="1">
    <source>
        <dbReference type="EMBL" id="PZR00595.1"/>
    </source>
</evidence>
<gene>
    <name evidence="1" type="ORF">DI533_08615</name>
</gene>
<accession>A0A2W5SLV1</accession>
<dbReference type="AlphaFoldDB" id="A0A2W5SLV1"/>
<evidence type="ECO:0000313" key="2">
    <source>
        <dbReference type="Proteomes" id="UP000248975"/>
    </source>
</evidence>
<protein>
    <submittedName>
        <fullName evidence="1">Uncharacterized protein</fullName>
    </submittedName>
</protein>
<comment type="caution">
    <text evidence="1">The sequence shown here is derived from an EMBL/GenBank/DDBJ whole genome shotgun (WGS) entry which is preliminary data.</text>
</comment>
<reference evidence="1 2" key="1">
    <citation type="submission" date="2017-08" db="EMBL/GenBank/DDBJ databases">
        <title>Infants hospitalized years apart are colonized by the same room-sourced microbial strains.</title>
        <authorList>
            <person name="Brooks B."/>
            <person name="Olm M.R."/>
            <person name="Firek B.A."/>
            <person name="Baker R."/>
            <person name="Thomas B.C."/>
            <person name="Morowitz M.J."/>
            <person name="Banfield J.F."/>
        </authorList>
    </citation>
    <scope>NUCLEOTIDE SEQUENCE [LARGE SCALE GENOMIC DNA]</scope>
    <source>
        <strain evidence="1">S2_003_000_R2_11</strain>
    </source>
</reference>
<dbReference type="Proteomes" id="UP000248975">
    <property type="component" value="Unassembled WGS sequence"/>
</dbReference>
<name>A0A2W5SLV1_CERSP</name>